<keyword evidence="2" id="KW-0472">Membrane</keyword>
<feature type="transmembrane region" description="Helical" evidence="2">
    <location>
        <begin position="110"/>
        <end position="130"/>
    </location>
</feature>
<organism evidence="3 4">
    <name type="scientific">Fusarium austroafricanum</name>
    <dbReference type="NCBI Taxonomy" id="2364996"/>
    <lineage>
        <taxon>Eukaryota</taxon>
        <taxon>Fungi</taxon>
        <taxon>Dikarya</taxon>
        <taxon>Ascomycota</taxon>
        <taxon>Pezizomycotina</taxon>
        <taxon>Sordariomycetes</taxon>
        <taxon>Hypocreomycetidae</taxon>
        <taxon>Hypocreales</taxon>
        <taxon>Nectriaceae</taxon>
        <taxon>Fusarium</taxon>
        <taxon>Fusarium concolor species complex</taxon>
    </lineage>
</organism>
<dbReference type="AlphaFoldDB" id="A0A8H4K846"/>
<keyword evidence="4" id="KW-1185">Reference proteome</keyword>
<accession>A0A8H4K846</accession>
<evidence type="ECO:0000313" key="4">
    <source>
        <dbReference type="Proteomes" id="UP000605986"/>
    </source>
</evidence>
<dbReference type="Pfam" id="PF11374">
    <property type="entry name" value="DUF3176"/>
    <property type="match status" value="1"/>
</dbReference>
<feature type="transmembrane region" description="Helical" evidence="2">
    <location>
        <begin position="80"/>
        <end position="98"/>
    </location>
</feature>
<reference evidence="3" key="1">
    <citation type="submission" date="2020-01" db="EMBL/GenBank/DDBJ databases">
        <title>Identification and distribution of gene clusters putatively required for synthesis of sphingolipid metabolism inhibitors in phylogenetically diverse species of the filamentous fungus Fusarium.</title>
        <authorList>
            <person name="Kim H.-S."/>
            <person name="Busman M."/>
            <person name="Brown D.W."/>
            <person name="Divon H."/>
            <person name="Uhlig S."/>
            <person name="Proctor R.H."/>
        </authorList>
    </citation>
    <scope>NUCLEOTIDE SEQUENCE</scope>
    <source>
        <strain evidence="3">NRRL 53441</strain>
    </source>
</reference>
<keyword evidence="2" id="KW-1133">Transmembrane helix</keyword>
<keyword evidence="2" id="KW-0812">Transmembrane</keyword>
<dbReference type="Proteomes" id="UP000605986">
    <property type="component" value="Unassembled WGS sequence"/>
</dbReference>
<dbReference type="GO" id="GO:0016787">
    <property type="term" value="F:hydrolase activity"/>
    <property type="evidence" value="ECO:0007669"/>
    <property type="project" value="UniProtKB-KW"/>
</dbReference>
<comment type="caution">
    <text evidence="3">The sequence shown here is derived from an EMBL/GenBank/DDBJ whole genome shotgun (WGS) entry which is preliminary data.</text>
</comment>
<name>A0A8H4K846_9HYPO</name>
<dbReference type="InterPro" id="IPR021514">
    <property type="entry name" value="DUF3176"/>
</dbReference>
<protein>
    <submittedName>
        <fullName evidence="3">Carboxylic ester hydrolase</fullName>
    </submittedName>
</protein>
<keyword evidence="3" id="KW-0378">Hydrolase</keyword>
<evidence type="ECO:0000256" key="1">
    <source>
        <dbReference type="SAM" id="MobiDB-lite"/>
    </source>
</evidence>
<feature type="region of interest" description="Disordered" evidence="1">
    <location>
        <begin position="1"/>
        <end position="21"/>
    </location>
</feature>
<evidence type="ECO:0000313" key="3">
    <source>
        <dbReference type="EMBL" id="KAF4444523.1"/>
    </source>
</evidence>
<dbReference type="PANTHER" id="PTHR35394">
    <property type="entry name" value="DUF3176 DOMAIN-CONTAINING PROTEIN"/>
    <property type="match status" value="1"/>
</dbReference>
<proteinExistence type="predicted"/>
<evidence type="ECO:0000256" key="2">
    <source>
        <dbReference type="SAM" id="Phobius"/>
    </source>
</evidence>
<dbReference type="EMBL" id="JAADJG010000549">
    <property type="protein sequence ID" value="KAF4444523.1"/>
    <property type="molecule type" value="Genomic_DNA"/>
</dbReference>
<feature type="compositionally biased region" description="Polar residues" evidence="1">
    <location>
        <begin position="9"/>
        <end position="21"/>
    </location>
</feature>
<dbReference type="PANTHER" id="PTHR35394:SF5">
    <property type="entry name" value="DUF3176 DOMAIN-CONTAINING PROTEIN"/>
    <property type="match status" value="1"/>
</dbReference>
<sequence length="140" mass="15479">MLPGRDDTNSPSQDSSGQHQEIYQMNELQVRDGKDEAHKLLAESSHEVLDDKEPYISVRNKTGINSAPPVNNIFLSRWPEIAWCVFSTALMFALAALLKAYDKKPAPEWVISLNTVVAVVSTICRASIVIPVSEGLSQLK</sequence>
<dbReference type="OrthoDB" id="5376804at2759"/>
<gene>
    <name evidence="3" type="ORF">F53441_11116</name>
</gene>